<sequence length="70" mass="7977">MAANLQYKIESYLSALCASVHPLSAIEQLTFPRKKYSTVYQNLTDLVQKCNMDWHDGNDQLGDARRNEAT</sequence>
<organism evidence="1 2">
    <name type="scientific">Parapedobacter defluvii</name>
    <dbReference type="NCBI Taxonomy" id="2045106"/>
    <lineage>
        <taxon>Bacteria</taxon>
        <taxon>Pseudomonadati</taxon>
        <taxon>Bacteroidota</taxon>
        <taxon>Sphingobacteriia</taxon>
        <taxon>Sphingobacteriales</taxon>
        <taxon>Sphingobacteriaceae</taxon>
        <taxon>Parapedobacter</taxon>
    </lineage>
</organism>
<protein>
    <submittedName>
        <fullName evidence="1">Uncharacterized protein</fullName>
    </submittedName>
</protein>
<gene>
    <name evidence="1" type="ORF">GCM10011386_03380</name>
</gene>
<proteinExistence type="predicted"/>
<evidence type="ECO:0000313" key="2">
    <source>
        <dbReference type="Proteomes" id="UP000597338"/>
    </source>
</evidence>
<name>A0ABQ1L2H9_9SPHI</name>
<comment type="caution">
    <text evidence="1">The sequence shown here is derived from an EMBL/GenBank/DDBJ whole genome shotgun (WGS) entry which is preliminary data.</text>
</comment>
<dbReference type="Proteomes" id="UP000597338">
    <property type="component" value="Unassembled WGS sequence"/>
</dbReference>
<accession>A0ABQ1L2H9</accession>
<reference evidence="2" key="1">
    <citation type="journal article" date="2019" name="Int. J. Syst. Evol. Microbiol.">
        <title>The Global Catalogue of Microorganisms (GCM) 10K type strain sequencing project: providing services to taxonomists for standard genome sequencing and annotation.</title>
        <authorList>
            <consortium name="The Broad Institute Genomics Platform"/>
            <consortium name="The Broad Institute Genome Sequencing Center for Infectious Disease"/>
            <person name="Wu L."/>
            <person name="Ma J."/>
        </authorList>
    </citation>
    <scope>NUCLEOTIDE SEQUENCE [LARGE SCALE GENOMIC DNA]</scope>
    <source>
        <strain evidence="2">CGMCC 1.15342</strain>
    </source>
</reference>
<keyword evidence="2" id="KW-1185">Reference proteome</keyword>
<dbReference type="EMBL" id="BMIK01000001">
    <property type="protein sequence ID" value="GGC14918.1"/>
    <property type="molecule type" value="Genomic_DNA"/>
</dbReference>
<evidence type="ECO:0000313" key="1">
    <source>
        <dbReference type="EMBL" id="GGC14918.1"/>
    </source>
</evidence>